<dbReference type="GO" id="GO:0032454">
    <property type="term" value="F:histone H3K9 demethylase activity"/>
    <property type="evidence" value="ECO:0007669"/>
    <property type="project" value="InterPro"/>
</dbReference>
<comment type="caution">
    <text evidence="5">The sequence shown here is derived from an EMBL/GenBank/DDBJ whole genome shotgun (WGS) entry which is preliminary data.</text>
</comment>
<dbReference type="EMBL" id="JARAOO010000013">
    <property type="protein sequence ID" value="KAJ7946892.1"/>
    <property type="molecule type" value="Genomic_DNA"/>
</dbReference>
<dbReference type="InterPro" id="IPR045109">
    <property type="entry name" value="LSDs-like"/>
</dbReference>
<dbReference type="Gene3D" id="2.60.120.650">
    <property type="entry name" value="Cupin"/>
    <property type="match status" value="1"/>
</dbReference>
<evidence type="ECO:0000313" key="5">
    <source>
        <dbReference type="EMBL" id="KAJ7946892.1"/>
    </source>
</evidence>
<dbReference type="GO" id="GO:0000118">
    <property type="term" value="C:histone deacetylase complex"/>
    <property type="evidence" value="ECO:0007669"/>
    <property type="project" value="TreeGrafter"/>
</dbReference>
<sequence length="126" mass="14694">MENAGSGSDCEPSLLLHDTVQSSDRLEDQNCGDKKKKLDGFSGAKWDVFRRQDVPKLMEYLKRHSNGFPHTYGYHKQMVHPILDQSFFLNTSHKTKLKEEFKIEPWTFEQHSGRSCYHSCWMSVPD</sequence>
<comment type="similarity">
    <text evidence="2">Belongs to the JARID1 histone demethylase family.</text>
</comment>
<evidence type="ECO:0000256" key="3">
    <source>
        <dbReference type="ARBA" id="ARBA00022723"/>
    </source>
</evidence>
<gene>
    <name evidence="5" type="ORF">O6P43_031761</name>
</gene>
<comment type="subcellular location">
    <subcellularLocation>
        <location evidence="1">Nucleus</location>
    </subcellularLocation>
</comment>
<evidence type="ECO:0000256" key="2">
    <source>
        <dbReference type="ARBA" id="ARBA00006801"/>
    </source>
</evidence>
<dbReference type="PANTHER" id="PTHR12549:SF42">
    <property type="entry name" value="LYSINE-SPECIFIC DEMETHYLASE JMJ28"/>
    <property type="match status" value="1"/>
</dbReference>
<dbReference type="GO" id="GO:0031490">
    <property type="term" value="F:chromatin DNA binding"/>
    <property type="evidence" value="ECO:0007669"/>
    <property type="project" value="TreeGrafter"/>
</dbReference>
<dbReference type="Proteomes" id="UP001163823">
    <property type="component" value="Chromosome 13"/>
</dbReference>
<name>A0AAD7KW42_QUISA</name>
<keyword evidence="3" id="KW-0479">Metal-binding</keyword>
<accession>A0AAD7KW42</accession>
<keyword evidence="6" id="KW-1185">Reference proteome</keyword>
<reference evidence="5" key="1">
    <citation type="journal article" date="2023" name="Science">
        <title>Elucidation of the pathway for biosynthesis of saponin adjuvants from the soapbark tree.</title>
        <authorList>
            <person name="Reed J."/>
            <person name="Orme A."/>
            <person name="El-Demerdash A."/>
            <person name="Owen C."/>
            <person name="Martin L.B.B."/>
            <person name="Misra R.C."/>
            <person name="Kikuchi S."/>
            <person name="Rejzek M."/>
            <person name="Martin A.C."/>
            <person name="Harkess A."/>
            <person name="Leebens-Mack J."/>
            <person name="Louveau T."/>
            <person name="Stephenson M.J."/>
            <person name="Osbourn A."/>
        </authorList>
    </citation>
    <scope>NUCLEOTIDE SEQUENCE</scope>
    <source>
        <strain evidence="5">S10</strain>
    </source>
</reference>
<evidence type="ECO:0000256" key="4">
    <source>
        <dbReference type="ARBA" id="ARBA00023242"/>
    </source>
</evidence>
<keyword evidence="4" id="KW-0539">Nucleus</keyword>
<dbReference type="GO" id="GO:0000785">
    <property type="term" value="C:chromatin"/>
    <property type="evidence" value="ECO:0007669"/>
    <property type="project" value="TreeGrafter"/>
</dbReference>
<proteinExistence type="inferred from homology"/>
<dbReference type="PANTHER" id="PTHR12549">
    <property type="entry name" value="JMJC DOMAIN-CONTAINING HISTONE DEMETHYLATION PROTEIN"/>
    <property type="match status" value="1"/>
</dbReference>
<protein>
    <submittedName>
        <fullName evidence="5">Lysine-specific demethylase JMJ25</fullName>
    </submittedName>
</protein>
<dbReference type="GO" id="GO:0046872">
    <property type="term" value="F:metal ion binding"/>
    <property type="evidence" value="ECO:0007669"/>
    <property type="project" value="UniProtKB-KW"/>
</dbReference>
<evidence type="ECO:0000256" key="1">
    <source>
        <dbReference type="ARBA" id="ARBA00004123"/>
    </source>
</evidence>
<dbReference type="GO" id="GO:0006357">
    <property type="term" value="P:regulation of transcription by RNA polymerase II"/>
    <property type="evidence" value="ECO:0007669"/>
    <property type="project" value="TreeGrafter"/>
</dbReference>
<dbReference type="GO" id="GO:0003712">
    <property type="term" value="F:transcription coregulator activity"/>
    <property type="evidence" value="ECO:0007669"/>
    <property type="project" value="TreeGrafter"/>
</dbReference>
<evidence type="ECO:0000313" key="6">
    <source>
        <dbReference type="Proteomes" id="UP001163823"/>
    </source>
</evidence>
<organism evidence="5 6">
    <name type="scientific">Quillaja saponaria</name>
    <name type="common">Soap bark tree</name>
    <dbReference type="NCBI Taxonomy" id="32244"/>
    <lineage>
        <taxon>Eukaryota</taxon>
        <taxon>Viridiplantae</taxon>
        <taxon>Streptophyta</taxon>
        <taxon>Embryophyta</taxon>
        <taxon>Tracheophyta</taxon>
        <taxon>Spermatophyta</taxon>
        <taxon>Magnoliopsida</taxon>
        <taxon>eudicotyledons</taxon>
        <taxon>Gunneridae</taxon>
        <taxon>Pentapetalae</taxon>
        <taxon>rosids</taxon>
        <taxon>fabids</taxon>
        <taxon>Fabales</taxon>
        <taxon>Quillajaceae</taxon>
        <taxon>Quillaja</taxon>
    </lineage>
</organism>
<dbReference type="KEGG" id="qsa:O6P43_031761"/>
<dbReference type="AlphaFoldDB" id="A0AAD7KW42"/>